<feature type="compositionally biased region" description="Low complexity" evidence="1">
    <location>
        <begin position="16"/>
        <end position="37"/>
    </location>
</feature>
<evidence type="ECO:0000313" key="3">
    <source>
        <dbReference type="Proteomes" id="UP000221165"/>
    </source>
</evidence>
<feature type="region of interest" description="Disordered" evidence="1">
    <location>
        <begin position="132"/>
        <end position="158"/>
    </location>
</feature>
<feature type="region of interest" description="Disordered" evidence="1">
    <location>
        <begin position="667"/>
        <end position="697"/>
    </location>
</feature>
<feature type="compositionally biased region" description="Basic and acidic residues" evidence="1">
    <location>
        <begin position="823"/>
        <end position="840"/>
    </location>
</feature>
<evidence type="ECO:0000256" key="1">
    <source>
        <dbReference type="SAM" id="MobiDB-lite"/>
    </source>
</evidence>
<feature type="compositionally biased region" description="Low complexity" evidence="1">
    <location>
        <begin position="225"/>
        <end position="234"/>
    </location>
</feature>
<feature type="region of interest" description="Disordered" evidence="1">
    <location>
        <begin position="1151"/>
        <end position="1178"/>
    </location>
</feature>
<feature type="compositionally biased region" description="Basic and acidic residues" evidence="1">
    <location>
        <begin position="420"/>
        <end position="433"/>
    </location>
</feature>
<feature type="compositionally biased region" description="Low complexity" evidence="1">
    <location>
        <begin position="398"/>
        <end position="415"/>
    </location>
</feature>
<feature type="region of interest" description="Disordered" evidence="1">
    <location>
        <begin position="225"/>
        <end position="496"/>
    </location>
</feature>
<feature type="compositionally biased region" description="Basic and acidic residues" evidence="1">
    <location>
        <begin position="479"/>
        <end position="496"/>
    </location>
</feature>
<feature type="compositionally biased region" description="Basic residues" evidence="1">
    <location>
        <begin position="1033"/>
        <end position="1043"/>
    </location>
</feature>
<feature type="region of interest" description="Disordered" evidence="1">
    <location>
        <begin position="720"/>
        <end position="850"/>
    </location>
</feature>
<feature type="compositionally biased region" description="Low complexity" evidence="1">
    <location>
        <begin position="331"/>
        <end position="355"/>
    </location>
</feature>
<feature type="compositionally biased region" description="Basic and acidic residues" evidence="1">
    <location>
        <begin position="531"/>
        <end position="550"/>
    </location>
</feature>
<dbReference type="Proteomes" id="UP000221165">
    <property type="component" value="Unassembled WGS sequence"/>
</dbReference>
<feature type="compositionally biased region" description="Low complexity" evidence="1">
    <location>
        <begin position="667"/>
        <end position="680"/>
    </location>
</feature>
<feature type="region of interest" description="Disordered" evidence="1">
    <location>
        <begin position="1"/>
        <end position="101"/>
    </location>
</feature>
<feature type="non-terminal residue" evidence="2">
    <location>
        <position position="1531"/>
    </location>
</feature>
<feature type="region of interest" description="Disordered" evidence="1">
    <location>
        <begin position="526"/>
        <end position="550"/>
    </location>
</feature>
<protein>
    <submittedName>
        <fullName evidence="2">Uncharacterized protein</fullName>
    </submittedName>
</protein>
<feature type="compositionally biased region" description="Basic and acidic residues" evidence="1">
    <location>
        <begin position="894"/>
        <end position="905"/>
    </location>
</feature>
<feature type="compositionally biased region" description="Pro residues" evidence="1">
    <location>
        <begin position="132"/>
        <end position="151"/>
    </location>
</feature>
<feature type="compositionally biased region" description="Low complexity" evidence="1">
    <location>
        <begin position="1152"/>
        <end position="1178"/>
    </location>
</feature>
<feature type="compositionally biased region" description="Polar residues" evidence="1">
    <location>
        <begin position="53"/>
        <end position="64"/>
    </location>
</feature>
<feature type="compositionally biased region" description="Acidic residues" evidence="1">
    <location>
        <begin position="744"/>
        <end position="767"/>
    </location>
</feature>
<feature type="compositionally biased region" description="Acidic residues" evidence="1">
    <location>
        <begin position="38"/>
        <end position="47"/>
    </location>
</feature>
<feature type="compositionally biased region" description="Basic residues" evidence="1">
    <location>
        <begin position="258"/>
        <end position="267"/>
    </location>
</feature>
<feature type="compositionally biased region" description="Basic and acidic residues" evidence="1">
    <location>
        <begin position="382"/>
        <end position="395"/>
    </location>
</feature>
<dbReference type="VEuPathDB" id="ToxoDB:CSUI_001318"/>
<dbReference type="OrthoDB" id="349209at2759"/>
<feature type="compositionally biased region" description="Low complexity" evidence="1">
    <location>
        <begin position="1341"/>
        <end position="1369"/>
    </location>
</feature>
<feature type="compositionally biased region" description="Low complexity" evidence="1">
    <location>
        <begin position="1277"/>
        <end position="1300"/>
    </location>
</feature>
<evidence type="ECO:0000313" key="2">
    <source>
        <dbReference type="EMBL" id="PHJ24829.1"/>
    </source>
</evidence>
<name>A0A2C6LAX4_9APIC</name>
<proteinExistence type="predicted"/>
<feature type="compositionally biased region" description="Low complexity" evidence="1">
    <location>
        <begin position="1386"/>
        <end position="1396"/>
    </location>
</feature>
<accession>A0A2C6LAX4</accession>
<feature type="compositionally biased region" description="Pro residues" evidence="1">
    <location>
        <begin position="1397"/>
        <end position="1409"/>
    </location>
</feature>
<dbReference type="RefSeq" id="XP_067926501.1">
    <property type="nucleotide sequence ID" value="XM_068061524.1"/>
</dbReference>
<feature type="compositionally biased region" description="Basic and acidic residues" evidence="1">
    <location>
        <begin position="358"/>
        <end position="369"/>
    </location>
</feature>
<feature type="compositionally biased region" description="Basic and acidic residues" evidence="1">
    <location>
        <begin position="768"/>
        <end position="782"/>
    </location>
</feature>
<reference evidence="2 3" key="1">
    <citation type="journal article" date="2017" name="Int. J. Parasitol.">
        <title>The genome of the protozoan parasite Cystoisospora suis and a reverse vaccinology approach to identify vaccine candidates.</title>
        <authorList>
            <person name="Palmieri N."/>
            <person name="Shrestha A."/>
            <person name="Ruttkowski B."/>
            <person name="Beck T."/>
            <person name="Vogl C."/>
            <person name="Tomley F."/>
            <person name="Blake D.P."/>
            <person name="Joachim A."/>
        </authorList>
    </citation>
    <scope>NUCLEOTIDE SEQUENCE [LARGE SCALE GENOMIC DNA]</scope>
    <source>
        <strain evidence="2 3">Wien I</strain>
    </source>
</reference>
<feature type="region of interest" description="Disordered" evidence="1">
    <location>
        <begin position="1386"/>
        <end position="1409"/>
    </location>
</feature>
<comment type="caution">
    <text evidence="2">The sequence shown here is derived from an EMBL/GenBank/DDBJ whole genome shotgun (WGS) entry which is preliminary data.</text>
</comment>
<sequence>MLEVTEMGRSVLPPVSSTQPSPPSSSNSSSSLGTSSSSEEEDDEEEDRTFSSLSTPSQNLSNLIHTRRKKRLPPHPINQENDWVRMSSSQQPPSLPSSPADACCFSSSSPLGSLSHSSCPFLKASTPSLFFPPPPLPFHPSQPYPPHPPPSDQQQHEKHYCCSHLLSSTSSLNFPHSLAFIRPLLHSRCLSDPPPRSPPPPYCPVILHSLSSSSSSTSRCSSFFPSSSSSHISSVQRDPPLRPPPIHLPPSYNVVSHERKKKKKKEKVKGQEEEQGHPLFHSSSSSSSSPSFSDDSGSSSVIKKSDPFLPSSSSSSSSSSSWCFRPSPNALSSTTLPLQSSSSSGQTRCSSSSSSFLDKTRGREKESEKNSSSSSFLVHQEVLPREEREAERYGEKTSVCPSSSSSSLPSSLSVSQIQKDCFESSSHKEKGEGENSLFSSVGGGEILPDREKEEEEGRKKSLLLQGQLGRSTEGLHLGQDAKKEKEEEEENSLRDEEISELKQLADILHYLSHSVRSRIGALSSIAKKERRGVGKQEKHSPPKKDHDLPSPRRIVMKYSLKAGLLFSSSFSFFPSTPLSRESVSSSLSSSTLASPRGSRCTSLSQVNFPSSSSSCCLRQKSDCSEERALSILPFLYGVRMSRKTLELSRKTMKVLSCLSRYLQLTSPVSSSSSSSSFLSSELATTMQRRRRRNRRPFLLSPPLRSISAINADDRQKHLGEEEDLHFTSQEEEDDVFTGSKERGEDEEEEDVETEGEEERDDEEEEEEEKFHGTEEVWPKEDACSPPDCTPGLYPEIECTDTPKSSSWLDSSRREGTSSSRTIVSKEKRTRGSVDAPERSRRNSHPRSQSTCCFCTSCCLRKESEEAALHNLSKRKNLVTRRRSSQVATCSALMKQEEREGGRRREEDEDIHPSRRRGGGGVQTVHDRGHVPGIKRSMTDLRGKDKRKKEEKEKEKQESERDEDGTDRRKRGGTQQEEEEVESSPDRVYRHLEGSRKMKRDRYVIEKSSRRKETAETFSYSSPSYSYKSSAYIRGHRQGNRRGSSRCEDLRSSESDVKKKQQQARGRVTLREEEKEEMEGGDWIPNMKEKKGKKISGVRRSDEEIKREEEFLRGLALCLPYLSLEDRVGGVALASKACLQVVWSAPIHFADFSSSSSSSSSSSDRRTPSAISSSSSPYSSYRHGFSFYGGGVVPTDSPSSQRSYLLPHHISDSSGLLSVPSSSSFSRQSIVASCSPISPPSAWGSPAISSSVDVDINSTHQYHSRFSPHETGIGQDHPLSSSSSSLCPLPSSPVSSSSLSLQRDPASPRLLRLHPQHQPPSSSEVSPLNTNTDQNFPPSSIPPSNHHLLSLTSSSSTSSSTAHPADPSTPSAISIIQVASNTSFTPPSSSSLALLPSSSPPPPFPPCGCAPPPPRFHHEIDGEQLLMLPLFTKRIAPRLTRLQALGACVQAVPLISCLGLPLRRLKLDRVQPTQQLHILHAWICAASRRSPRLSSLTVLCEASCTPNILRASPSSRSYACCFCSSCFCPSSS</sequence>
<dbReference type="EMBL" id="MIGC01000518">
    <property type="protein sequence ID" value="PHJ24829.1"/>
    <property type="molecule type" value="Genomic_DNA"/>
</dbReference>
<dbReference type="GeneID" id="94424735"/>
<organism evidence="2 3">
    <name type="scientific">Cystoisospora suis</name>
    <dbReference type="NCBI Taxonomy" id="483139"/>
    <lineage>
        <taxon>Eukaryota</taxon>
        <taxon>Sar</taxon>
        <taxon>Alveolata</taxon>
        <taxon>Apicomplexa</taxon>
        <taxon>Conoidasida</taxon>
        <taxon>Coccidia</taxon>
        <taxon>Eucoccidiorida</taxon>
        <taxon>Eimeriorina</taxon>
        <taxon>Sarcocystidae</taxon>
        <taxon>Cystoisospora</taxon>
    </lineage>
</organism>
<feature type="compositionally biased region" description="Basic and acidic residues" evidence="1">
    <location>
        <begin position="936"/>
        <end position="958"/>
    </location>
</feature>
<gene>
    <name evidence="2" type="ORF">CSUI_001318</name>
</gene>
<feature type="region of interest" description="Disordered" evidence="1">
    <location>
        <begin position="1263"/>
        <end position="1369"/>
    </location>
</feature>
<feature type="compositionally biased region" description="Basic and acidic residues" evidence="1">
    <location>
        <begin position="983"/>
        <end position="1014"/>
    </location>
</feature>
<feature type="compositionally biased region" description="Polar residues" evidence="1">
    <location>
        <begin position="1318"/>
        <end position="1337"/>
    </location>
</feature>
<feature type="compositionally biased region" description="Low complexity" evidence="1">
    <location>
        <begin position="282"/>
        <end position="300"/>
    </location>
</feature>
<feature type="compositionally biased region" description="Basic and acidic residues" evidence="1">
    <location>
        <begin position="1044"/>
        <end position="1058"/>
    </location>
</feature>
<feature type="compositionally biased region" description="Low complexity" evidence="1">
    <location>
        <begin position="311"/>
        <end position="321"/>
    </location>
</feature>
<feature type="region of interest" description="Disordered" evidence="1">
    <location>
        <begin position="877"/>
        <end position="1094"/>
    </location>
</feature>
<feature type="compositionally biased region" description="Basic and acidic residues" evidence="1">
    <location>
        <begin position="447"/>
        <end position="459"/>
    </location>
</feature>
<keyword evidence="3" id="KW-1185">Reference proteome</keyword>
<feature type="compositionally biased region" description="Low complexity" evidence="1">
    <location>
        <begin position="1018"/>
        <end position="1031"/>
    </location>
</feature>